<evidence type="ECO:0000256" key="6">
    <source>
        <dbReference type="ARBA" id="ARBA00037991"/>
    </source>
</evidence>
<name>A0A8H6PKP2_9EURO</name>
<evidence type="ECO:0000256" key="1">
    <source>
        <dbReference type="ARBA" id="ARBA00013091"/>
    </source>
</evidence>
<evidence type="ECO:0000256" key="2">
    <source>
        <dbReference type="ARBA" id="ARBA00022487"/>
    </source>
</evidence>
<comment type="caution">
    <text evidence="12">The sequence shown here is derived from an EMBL/GenBank/DDBJ whole genome shotgun (WGS) entry which is preliminary data.</text>
</comment>
<dbReference type="InterPro" id="IPR002921">
    <property type="entry name" value="Fungal_lipase-type"/>
</dbReference>
<evidence type="ECO:0000313" key="12">
    <source>
        <dbReference type="EMBL" id="KAF7155898.1"/>
    </source>
</evidence>
<keyword evidence="4" id="KW-0378">Hydrolase</keyword>
<evidence type="ECO:0000256" key="8">
    <source>
        <dbReference type="SAM" id="SignalP"/>
    </source>
</evidence>
<evidence type="ECO:0000256" key="3">
    <source>
        <dbReference type="ARBA" id="ARBA00022729"/>
    </source>
</evidence>
<evidence type="ECO:0000259" key="10">
    <source>
        <dbReference type="Pfam" id="PF03893"/>
    </source>
</evidence>
<dbReference type="AlphaFoldDB" id="A0A8H6PKP2"/>
<evidence type="ECO:0000313" key="14">
    <source>
        <dbReference type="Proteomes" id="UP000662466"/>
    </source>
</evidence>
<evidence type="ECO:0000256" key="5">
    <source>
        <dbReference type="ARBA" id="ARBA00034075"/>
    </source>
</evidence>
<evidence type="ECO:0000313" key="11">
    <source>
        <dbReference type="EMBL" id="KAF7113749.1"/>
    </source>
</evidence>
<accession>A0A8H6PKP2</accession>
<dbReference type="EMBL" id="JACBAF010002316">
    <property type="protein sequence ID" value="KAF7155898.1"/>
    <property type="molecule type" value="Genomic_DNA"/>
</dbReference>
<dbReference type="PANTHER" id="PTHR46640">
    <property type="entry name" value="TRIACYLGLYCEROL LIPASE, PUTATIVE (AFU_ORTHOLOGUE AFUA_6G06510)-RELATED"/>
    <property type="match status" value="1"/>
</dbReference>
<dbReference type="Pfam" id="PF01764">
    <property type="entry name" value="Lipase_3"/>
    <property type="match status" value="1"/>
</dbReference>
<dbReference type="Proteomes" id="UP000630445">
    <property type="component" value="Unassembled WGS sequence"/>
</dbReference>
<dbReference type="GO" id="GO:0030600">
    <property type="term" value="F:feruloyl esterase activity"/>
    <property type="evidence" value="ECO:0007669"/>
    <property type="project" value="UniProtKB-EC"/>
</dbReference>
<feature type="domain" description="Mono-/di-acylglycerol lipase N-terminal" evidence="10">
    <location>
        <begin position="11"/>
        <end position="77"/>
    </location>
</feature>
<keyword evidence="3 8" id="KW-0732">Signal</keyword>
<protein>
    <recommendedName>
        <fullName evidence="1">feruloyl esterase</fullName>
        <ecNumber evidence="1">3.1.1.73</ecNumber>
    </recommendedName>
    <alternativeName>
        <fullName evidence="7">Ferulic acid esterase A</fullName>
    </alternativeName>
</protein>
<feature type="signal peptide" evidence="8">
    <location>
        <begin position="1"/>
        <end position="21"/>
    </location>
</feature>
<sequence>MVQFKSVSALAVAAFAALGAAAPARLAERDVSASVLQQLSLFAQYSAAAYCTDNINSTGTKLTCSAGNCPLVEAANTKTLAEFYASQSFGDTAGFLAVDTTNRLLVISFRGSRTIDNWIANLDFDQESISDICSGCAVHGGFWRAWESVANSLTSELNSAVQAYPGYTIVFTGHSLGAALATLGATTLRRAGIAVQLYNYGSPRVGNKALATYITAQGPNYRVTHTDDIVPRLPPQSFGFSHTSPEYWITSGNDVPVTTSDITVIQGIDSNAGNSGEAIPSVDAHYWYLGAITACQ</sequence>
<dbReference type="SUPFAM" id="SSF53474">
    <property type="entry name" value="alpha/beta-Hydrolases"/>
    <property type="match status" value="1"/>
</dbReference>
<dbReference type="CDD" id="cd00519">
    <property type="entry name" value="Lipase_3"/>
    <property type="match status" value="1"/>
</dbReference>
<dbReference type="GO" id="GO:0016042">
    <property type="term" value="P:lipid catabolic process"/>
    <property type="evidence" value="ECO:0007669"/>
    <property type="project" value="InterPro"/>
</dbReference>
<feature type="chain" id="PRO_5036266639" description="feruloyl esterase" evidence="8">
    <location>
        <begin position="22"/>
        <end position="296"/>
    </location>
</feature>
<evidence type="ECO:0000259" key="9">
    <source>
        <dbReference type="Pfam" id="PF01764"/>
    </source>
</evidence>
<dbReference type="InterPro" id="IPR029058">
    <property type="entry name" value="AB_hydrolase_fold"/>
</dbReference>
<keyword evidence="13" id="KW-1185">Reference proteome</keyword>
<dbReference type="PANTHER" id="PTHR46640:SF1">
    <property type="entry name" value="FUNGAL LIPASE-LIKE DOMAIN-CONTAINING PROTEIN-RELATED"/>
    <property type="match status" value="1"/>
</dbReference>
<evidence type="ECO:0000256" key="4">
    <source>
        <dbReference type="ARBA" id="ARBA00022801"/>
    </source>
</evidence>
<dbReference type="Pfam" id="PF03893">
    <property type="entry name" value="Lipase3_N"/>
    <property type="match status" value="1"/>
</dbReference>
<dbReference type="Proteomes" id="UP000662466">
    <property type="component" value="Unassembled WGS sequence"/>
</dbReference>
<dbReference type="OrthoDB" id="426718at2759"/>
<reference evidence="12" key="1">
    <citation type="submission" date="2020-06" db="EMBL/GenBank/DDBJ databases">
        <title>Draft genome sequences of strains closely related to Aspergillus parafelis and Aspergillus hiratsukae.</title>
        <authorList>
            <person name="Dos Santos R.A.C."/>
            <person name="Rivero-Menendez O."/>
            <person name="Steenwyk J.L."/>
            <person name="Mead M.E."/>
            <person name="Goldman G.H."/>
            <person name="Alastruey-Izquierdo A."/>
            <person name="Rokas A."/>
        </authorList>
    </citation>
    <scope>NUCLEOTIDE SEQUENCE</scope>
    <source>
        <strain evidence="11">CNM-CM5793</strain>
        <strain evidence="12">CNM-CM6106</strain>
    </source>
</reference>
<gene>
    <name evidence="11" type="ORF">CNMCM5793_004804</name>
    <name evidence="12" type="ORF">CNMCM6106_007810</name>
</gene>
<evidence type="ECO:0000256" key="7">
    <source>
        <dbReference type="ARBA" id="ARBA00041313"/>
    </source>
</evidence>
<keyword evidence="2" id="KW-0719">Serine esterase</keyword>
<dbReference type="Gene3D" id="3.40.50.1820">
    <property type="entry name" value="alpha/beta hydrolase"/>
    <property type="match status" value="1"/>
</dbReference>
<organism evidence="12 14">
    <name type="scientific">Aspergillus hiratsukae</name>
    <dbReference type="NCBI Taxonomy" id="1194566"/>
    <lineage>
        <taxon>Eukaryota</taxon>
        <taxon>Fungi</taxon>
        <taxon>Dikarya</taxon>
        <taxon>Ascomycota</taxon>
        <taxon>Pezizomycotina</taxon>
        <taxon>Eurotiomycetes</taxon>
        <taxon>Eurotiomycetidae</taxon>
        <taxon>Eurotiales</taxon>
        <taxon>Aspergillaceae</taxon>
        <taxon>Aspergillus</taxon>
        <taxon>Aspergillus subgen. Fumigati</taxon>
    </lineage>
</organism>
<comment type="similarity">
    <text evidence="6">Belongs to the AB hydrolase superfamily. FaeA family.</text>
</comment>
<dbReference type="EC" id="3.1.1.73" evidence="1"/>
<comment type="catalytic activity">
    <reaction evidence="5">
        <text>feruloyl-polysaccharide + H2O = ferulate + polysaccharide.</text>
        <dbReference type="EC" id="3.1.1.73"/>
    </reaction>
</comment>
<dbReference type="EMBL" id="JACBAD010002129">
    <property type="protein sequence ID" value="KAF7113749.1"/>
    <property type="molecule type" value="Genomic_DNA"/>
</dbReference>
<evidence type="ECO:0000313" key="13">
    <source>
        <dbReference type="Proteomes" id="UP000630445"/>
    </source>
</evidence>
<dbReference type="InterPro" id="IPR005592">
    <property type="entry name" value="Mono/diacylglycerol_lipase_N"/>
</dbReference>
<dbReference type="InterPro" id="IPR051299">
    <property type="entry name" value="AB_hydrolase_lip/est"/>
</dbReference>
<feature type="domain" description="Fungal lipase-type" evidence="9">
    <location>
        <begin position="106"/>
        <end position="237"/>
    </location>
</feature>
<proteinExistence type="inferred from homology"/>